<evidence type="ECO:0000256" key="1">
    <source>
        <dbReference type="SAM" id="MobiDB-lite"/>
    </source>
</evidence>
<dbReference type="Proteomes" id="UP000681425">
    <property type="component" value="Chromosome"/>
</dbReference>
<dbReference type="KEGG" id="spph:KFK14_16885"/>
<gene>
    <name evidence="2" type="ORF">KFK14_16885</name>
</gene>
<sequence length="318" mass="33791">MTTDPSRQIWKAGVALSDAWLHFAEQAVREEHESKPGFTGTLQHLVAVAQSTRDGKKILSALQEVGKAHLDKLESRKLLQDMLIEVLATDHLIATGYAGKDKKAAPVPIDPSFFAEASADWDNSVVRLNGTTYERVRITDPAAIPAAAAKPVLELATIAEAEPVAETPPAAKVEKPAAKVEKKAKPSKPKAKVKAKKPPVLPSKPVQPSKKAAEKPAKAKGKAKVETPSPAPVPVVEAVAAVSSAPASAARSKVSEGIHAALEKLVASEAGFADLNRRSAAQKIRDELHAAYEKGNGLSDPNLARYIRKKCGLKTVKH</sequence>
<feature type="compositionally biased region" description="Basic and acidic residues" evidence="1">
    <location>
        <begin position="172"/>
        <end position="184"/>
    </location>
</feature>
<organism evidence="2 3">
    <name type="scientific">Sphingobium phenoxybenzoativorans</name>
    <dbReference type="NCBI Taxonomy" id="1592790"/>
    <lineage>
        <taxon>Bacteria</taxon>
        <taxon>Pseudomonadati</taxon>
        <taxon>Pseudomonadota</taxon>
        <taxon>Alphaproteobacteria</taxon>
        <taxon>Sphingomonadales</taxon>
        <taxon>Sphingomonadaceae</taxon>
        <taxon>Sphingobium</taxon>
    </lineage>
</organism>
<evidence type="ECO:0000313" key="2">
    <source>
        <dbReference type="EMBL" id="QUT04701.1"/>
    </source>
</evidence>
<accession>A0A975K4L5</accession>
<dbReference type="AlphaFoldDB" id="A0A975K4L5"/>
<dbReference type="EMBL" id="CP073910">
    <property type="protein sequence ID" value="QUT04701.1"/>
    <property type="molecule type" value="Genomic_DNA"/>
</dbReference>
<feature type="region of interest" description="Disordered" evidence="1">
    <location>
        <begin position="165"/>
        <end position="230"/>
    </location>
</feature>
<protein>
    <submittedName>
        <fullName evidence="2">Uncharacterized protein</fullName>
    </submittedName>
</protein>
<dbReference type="RefSeq" id="WP_212608471.1">
    <property type="nucleotide sequence ID" value="NZ_CP073910.1"/>
</dbReference>
<keyword evidence="3" id="KW-1185">Reference proteome</keyword>
<reference evidence="2" key="1">
    <citation type="submission" date="2021-04" db="EMBL/GenBank/DDBJ databases">
        <title>Isolation of p-tert-butylphenol degrading bacteria Sphingobium phenoxybenzoativorans Tas13 from active sludge.</title>
        <authorList>
            <person name="Li Y."/>
        </authorList>
    </citation>
    <scope>NUCLEOTIDE SEQUENCE</scope>
    <source>
        <strain evidence="2">Tas13</strain>
    </source>
</reference>
<evidence type="ECO:0000313" key="3">
    <source>
        <dbReference type="Proteomes" id="UP000681425"/>
    </source>
</evidence>
<name>A0A975K4L5_9SPHN</name>
<proteinExistence type="predicted"/>
<feature type="compositionally biased region" description="Basic residues" evidence="1">
    <location>
        <begin position="185"/>
        <end position="197"/>
    </location>
</feature>